<sequence length="80" mass="9231">MLFHPVLLPDNLHHQFLARNPKVDSTAFGPRPFGIDWHPSTGYFVKTTIKFTLVLPFHWFWLCNHLIIFSLGLSVSIGEL</sequence>
<reference evidence="3" key="1">
    <citation type="submission" date="2017-12" db="EMBL/GenBank/DDBJ databases">
        <authorList>
            <consortium name="DOE Joint Genome Institute"/>
            <person name="Mondo S.J."/>
            <person name="Kjaerbolling I."/>
            <person name="Vesth T.C."/>
            <person name="Frisvad J.C."/>
            <person name="Nybo J.L."/>
            <person name="Theobald S."/>
            <person name="Kuo A."/>
            <person name="Bowyer P."/>
            <person name="Matsuda Y."/>
            <person name="Lyhne E.K."/>
            <person name="Kogle M.E."/>
            <person name="Clum A."/>
            <person name="Lipzen A."/>
            <person name="Salamov A."/>
            <person name="Ngan C.Y."/>
            <person name="Daum C."/>
            <person name="Chiniquy J."/>
            <person name="Barry K."/>
            <person name="LaButti K."/>
            <person name="Haridas S."/>
            <person name="Simmons B.A."/>
            <person name="Magnuson J.K."/>
            <person name="Mortensen U.H."/>
            <person name="Larsen T.O."/>
            <person name="Grigoriev I.V."/>
            <person name="Baker S.E."/>
            <person name="Andersen M.R."/>
            <person name="Nordberg H.P."/>
            <person name="Cantor M.N."/>
            <person name="Hua S.X."/>
        </authorList>
    </citation>
    <scope>NUCLEOTIDE SEQUENCE [LARGE SCALE GENOMIC DNA]</scope>
    <source>
        <strain evidence="3">IBT 19404</strain>
    </source>
</reference>
<keyword evidence="1" id="KW-0472">Membrane</keyword>
<dbReference type="Proteomes" id="UP000235023">
    <property type="component" value="Unassembled WGS sequence"/>
</dbReference>
<name>A0A2J5I7Q1_9EURO</name>
<proteinExistence type="predicted"/>
<gene>
    <name evidence="2" type="ORF">BDW42DRAFT_159877</name>
</gene>
<evidence type="ECO:0000256" key="1">
    <source>
        <dbReference type="SAM" id="Phobius"/>
    </source>
</evidence>
<evidence type="ECO:0000313" key="2">
    <source>
        <dbReference type="EMBL" id="PLN86023.1"/>
    </source>
</evidence>
<keyword evidence="1" id="KW-1133">Transmembrane helix</keyword>
<keyword evidence="1" id="KW-0812">Transmembrane</keyword>
<dbReference type="AlphaFoldDB" id="A0A2J5I7Q1"/>
<dbReference type="EMBL" id="KZ559501">
    <property type="protein sequence ID" value="PLN86023.1"/>
    <property type="molecule type" value="Genomic_DNA"/>
</dbReference>
<evidence type="ECO:0000313" key="3">
    <source>
        <dbReference type="Proteomes" id="UP000235023"/>
    </source>
</evidence>
<protein>
    <submittedName>
        <fullName evidence="2">Uncharacterized protein</fullName>
    </submittedName>
</protein>
<accession>A0A2J5I7Q1</accession>
<keyword evidence="3" id="KW-1185">Reference proteome</keyword>
<organism evidence="2 3">
    <name type="scientific">Aspergillus taichungensis</name>
    <dbReference type="NCBI Taxonomy" id="482145"/>
    <lineage>
        <taxon>Eukaryota</taxon>
        <taxon>Fungi</taxon>
        <taxon>Dikarya</taxon>
        <taxon>Ascomycota</taxon>
        <taxon>Pezizomycotina</taxon>
        <taxon>Eurotiomycetes</taxon>
        <taxon>Eurotiomycetidae</taxon>
        <taxon>Eurotiales</taxon>
        <taxon>Aspergillaceae</taxon>
        <taxon>Aspergillus</taxon>
        <taxon>Aspergillus subgen. Circumdati</taxon>
    </lineage>
</organism>
<feature type="transmembrane region" description="Helical" evidence="1">
    <location>
        <begin position="59"/>
        <end position="78"/>
    </location>
</feature>